<gene>
    <name evidence="1" type="ORF">KPL71_020775</name>
</gene>
<organism evidence="1 2">
    <name type="scientific">Citrus sinensis</name>
    <name type="common">Sweet orange</name>
    <name type="synonym">Citrus aurantium var. sinensis</name>
    <dbReference type="NCBI Taxonomy" id="2711"/>
    <lineage>
        <taxon>Eukaryota</taxon>
        <taxon>Viridiplantae</taxon>
        <taxon>Streptophyta</taxon>
        <taxon>Embryophyta</taxon>
        <taxon>Tracheophyta</taxon>
        <taxon>Spermatophyta</taxon>
        <taxon>Magnoliopsida</taxon>
        <taxon>eudicotyledons</taxon>
        <taxon>Gunneridae</taxon>
        <taxon>Pentapetalae</taxon>
        <taxon>rosids</taxon>
        <taxon>malvids</taxon>
        <taxon>Sapindales</taxon>
        <taxon>Rutaceae</taxon>
        <taxon>Aurantioideae</taxon>
        <taxon>Citrus</taxon>
    </lineage>
</organism>
<evidence type="ECO:0000313" key="2">
    <source>
        <dbReference type="Proteomes" id="UP000829398"/>
    </source>
</evidence>
<sequence length="261" mass="29265">MLKLPVVDFSNKDLKPGTNSWIKACNDVRQALEEFGCFIIECNHNLISSEFRSEVFGALKNLFDLPSETKMKNKYERPLTGYVGQIPKLPLHESMGIDNATSLEAAQSFTKIMWPQGNDSFWAPIGGEPNLGFVTHTDKSFTTILHQNQINGLEIDTRDGQKINVGLSPSSFVVVAGDALMAWSNDRIHSPSHRVIMNGAVDRYSLALFSFSSGIVKVPDELVDDEHPLKYKPFEHFGLLRYFRTDEGYKSKCPIKAYCGI</sequence>
<comment type="caution">
    <text evidence="1">The sequence shown here is derived from an EMBL/GenBank/DDBJ whole genome shotgun (WGS) entry which is preliminary data.</text>
</comment>
<accession>A0ACB8JCY0</accession>
<proteinExistence type="predicted"/>
<keyword evidence="2" id="KW-1185">Reference proteome</keyword>
<keyword evidence="1" id="KW-0223">Dioxygenase</keyword>
<dbReference type="Proteomes" id="UP000829398">
    <property type="component" value="Chromosome 7"/>
</dbReference>
<keyword evidence="1" id="KW-0560">Oxidoreductase</keyword>
<protein>
    <submittedName>
        <fullName evidence="1">Fe2OG dioxygenase domain-containing protein</fullName>
    </submittedName>
</protein>
<reference evidence="2" key="1">
    <citation type="journal article" date="2023" name="Hortic. Res.">
        <title>A chromosome-level phased genome enabling allele-level studies in sweet orange: a case study on citrus Huanglongbing tolerance.</title>
        <authorList>
            <person name="Wu B."/>
            <person name="Yu Q."/>
            <person name="Deng Z."/>
            <person name="Duan Y."/>
            <person name="Luo F."/>
            <person name="Gmitter F. Jr."/>
        </authorList>
    </citation>
    <scope>NUCLEOTIDE SEQUENCE [LARGE SCALE GENOMIC DNA]</scope>
    <source>
        <strain evidence="2">cv. Valencia</strain>
    </source>
</reference>
<evidence type="ECO:0000313" key="1">
    <source>
        <dbReference type="EMBL" id="KAH9714745.1"/>
    </source>
</evidence>
<name>A0ACB8JCY0_CITSI</name>
<dbReference type="EMBL" id="CM039176">
    <property type="protein sequence ID" value="KAH9714745.1"/>
    <property type="molecule type" value="Genomic_DNA"/>
</dbReference>